<reference evidence="1 2" key="1">
    <citation type="submission" date="2024-05" db="EMBL/GenBank/DDBJ databases">
        <title>Genome sequencing and assembly of Indian major carp, Cirrhinus mrigala (Hamilton, 1822).</title>
        <authorList>
            <person name="Mohindra V."/>
            <person name="Chowdhury L.M."/>
            <person name="Lal K."/>
            <person name="Jena J.K."/>
        </authorList>
    </citation>
    <scope>NUCLEOTIDE SEQUENCE [LARGE SCALE GENOMIC DNA]</scope>
    <source>
        <strain evidence="1">CM1030</strain>
        <tissue evidence="1">Blood</tissue>
    </source>
</reference>
<sequence length="272" mass="30449">MPADASGHEWPLSPWSVEWPPSHVVHQCLEMLAVFHALKHSSGSKRSSCVPDANRLGRLTYGAHLSSVPLGDRSVNPATYGASGHSCLQRCISQHPPGNGADLATLVTPEVSLERLIPLEDHLAAWSQWALHTVERGYRIQIGSPPPLFNKVRPTLVGPEQALVMVQEVNTQKEASSGPSSHRESGFYTRYFTVPKKDEERLRSRSVSENHAVMCLRFSMLTLKHPDRDTYLHMSILLQHRKAKCTRIGFFRPALHSYPALSPSVWMLLWLL</sequence>
<proteinExistence type="predicted"/>
<keyword evidence="2" id="KW-1185">Reference proteome</keyword>
<dbReference type="EMBL" id="JAMKFB020000007">
    <property type="protein sequence ID" value="KAL0187609.1"/>
    <property type="molecule type" value="Genomic_DNA"/>
</dbReference>
<protein>
    <submittedName>
        <fullName evidence="1">Uncharacterized protein</fullName>
    </submittedName>
</protein>
<evidence type="ECO:0000313" key="1">
    <source>
        <dbReference type="EMBL" id="KAL0187609.1"/>
    </source>
</evidence>
<evidence type="ECO:0000313" key="2">
    <source>
        <dbReference type="Proteomes" id="UP001529510"/>
    </source>
</evidence>
<dbReference type="Proteomes" id="UP001529510">
    <property type="component" value="Unassembled WGS sequence"/>
</dbReference>
<name>A0ABD0QN02_CIRMR</name>
<gene>
    <name evidence="1" type="ORF">M9458_014708</name>
</gene>
<accession>A0ABD0QN02</accession>
<comment type="caution">
    <text evidence="1">The sequence shown here is derived from an EMBL/GenBank/DDBJ whole genome shotgun (WGS) entry which is preliminary data.</text>
</comment>
<organism evidence="1 2">
    <name type="scientific">Cirrhinus mrigala</name>
    <name type="common">Mrigala</name>
    <dbReference type="NCBI Taxonomy" id="683832"/>
    <lineage>
        <taxon>Eukaryota</taxon>
        <taxon>Metazoa</taxon>
        <taxon>Chordata</taxon>
        <taxon>Craniata</taxon>
        <taxon>Vertebrata</taxon>
        <taxon>Euteleostomi</taxon>
        <taxon>Actinopterygii</taxon>
        <taxon>Neopterygii</taxon>
        <taxon>Teleostei</taxon>
        <taxon>Ostariophysi</taxon>
        <taxon>Cypriniformes</taxon>
        <taxon>Cyprinidae</taxon>
        <taxon>Labeoninae</taxon>
        <taxon>Labeonini</taxon>
        <taxon>Cirrhinus</taxon>
    </lineage>
</organism>
<dbReference type="AlphaFoldDB" id="A0ABD0QN02"/>